<name>A0A2I2KHV8_9ACTN</name>
<evidence type="ECO:0000313" key="3">
    <source>
        <dbReference type="Proteomes" id="UP000234331"/>
    </source>
</evidence>
<reference evidence="2 3" key="1">
    <citation type="submission" date="2017-06" db="EMBL/GenBank/DDBJ databases">
        <authorList>
            <person name="Kim H.J."/>
            <person name="Triplett B.A."/>
        </authorList>
    </citation>
    <scope>NUCLEOTIDE SEQUENCE [LARGE SCALE GENOMIC DNA]</scope>
    <source>
        <strain evidence="2">FRACA_ARgP5</strain>
    </source>
</reference>
<gene>
    <name evidence="2" type="ORF">FRACA_10001</name>
</gene>
<dbReference type="AlphaFoldDB" id="A0A2I2KHV8"/>
<feature type="region of interest" description="Disordered" evidence="1">
    <location>
        <begin position="1"/>
        <end position="20"/>
    </location>
</feature>
<evidence type="ECO:0000256" key="1">
    <source>
        <dbReference type="SAM" id="MobiDB-lite"/>
    </source>
</evidence>
<protein>
    <submittedName>
        <fullName evidence="2">Uncharacterized protein</fullName>
    </submittedName>
</protein>
<dbReference type="EMBL" id="FZMO01000001">
    <property type="protein sequence ID" value="SNQ45242.1"/>
    <property type="molecule type" value="Genomic_DNA"/>
</dbReference>
<organism evidence="2 3">
    <name type="scientific">Frankia canadensis</name>
    <dbReference type="NCBI Taxonomy" id="1836972"/>
    <lineage>
        <taxon>Bacteria</taxon>
        <taxon>Bacillati</taxon>
        <taxon>Actinomycetota</taxon>
        <taxon>Actinomycetes</taxon>
        <taxon>Frankiales</taxon>
        <taxon>Frankiaceae</taxon>
        <taxon>Frankia</taxon>
    </lineage>
</organism>
<proteinExistence type="predicted"/>
<evidence type="ECO:0000313" key="2">
    <source>
        <dbReference type="EMBL" id="SNQ45242.1"/>
    </source>
</evidence>
<dbReference type="Proteomes" id="UP000234331">
    <property type="component" value="Unassembled WGS sequence"/>
</dbReference>
<keyword evidence="3" id="KW-1185">Reference proteome</keyword>
<sequence>MEEGPAEAEQPPTNKTTAKPVTVIAPGRFCRLLLPIAAPPNTCGRKARGGSAGFACVMALPAPPHRGDNA</sequence>
<accession>A0A2I2KHV8</accession>